<dbReference type="Proteomes" id="UP000094291">
    <property type="component" value="Unassembled WGS sequence"/>
</dbReference>
<gene>
    <name evidence="2" type="ORF">BFW38_08570</name>
</gene>
<evidence type="ECO:0008006" key="4">
    <source>
        <dbReference type="Google" id="ProtNLM"/>
    </source>
</evidence>
<keyword evidence="1" id="KW-0812">Transmembrane</keyword>
<proteinExistence type="predicted"/>
<keyword evidence="1" id="KW-1133">Transmembrane helix</keyword>
<keyword evidence="3" id="KW-1185">Reference proteome</keyword>
<accession>A0A1E2V997</accession>
<organism evidence="2 3">
    <name type="scientific">Terasakiispira papahanaumokuakeensis</name>
    <dbReference type="NCBI Taxonomy" id="197479"/>
    <lineage>
        <taxon>Bacteria</taxon>
        <taxon>Pseudomonadati</taxon>
        <taxon>Pseudomonadota</taxon>
        <taxon>Gammaproteobacteria</taxon>
        <taxon>Oceanospirillales</taxon>
        <taxon>Terasakiispira</taxon>
    </lineage>
</organism>
<keyword evidence="1" id="KW-0472">Membrane</keyword>
<evidence type="ECO:0000313" key="3">
    <source>
        <dbReference type="Proteomes" id="UP000094291"/>
    </source>
</evidence>
<comment type="caution">
    <text evidence="2">The sequence shown here is derived from an EMBL/GenBank/DDBJ whole genome shotgun (WGS) entry which is preliminary data.</text>
</comment>
<name>A0A1E2V997_9GAMM</name>
<dbReference type="OrthoDB" id="5738125at2"/>
<protein>
    <recommendedName>
        <fullName evidence="4">DUF2069 domain-containing protein</fullName>
    </recommendedName>
</protein>
<feature type="transmembrane region" description="Helical" evidence="1">
    <location>
        <begin position="100"/>
        <end position="119"/>
    </location>
</feature>
<reference evidence="2 3" key="1">
    <citation type="submission" date="2016-08" db="EMBL/GenBank/DDBJ databases">
        <authorList>
            <person name="Seilhamer J.J."/>
        </authorList>
    </citation>
    <scope>NUCLEOTIDE SEQUENCE [LARGE SCALE GENOMIC DNA]</scope>
    <source>
        <strain evidence="2 3">PH27A</strain>
    </source>
</reference>
<dbReference type="AlphaFoldDB" id="A0A1E2V997"/>
<dbReference type="Pfam" id="PF09842">
    <property type="entry name" value="DUF2069"/>
    <property type="match status" value="1"/>
</dbReference>
<feature type="transmembrane region" description="Helical" evidence="1">
    <location>
        <begin position="21"/>
        <end position="39"/>
    </location>
</feature>
<dbReference type="EMBL" id="MDTQ01000001">
    <property type="protein sequence ID" value="ODC03590.1"/>
    <property type="molecule type" value="Genomic_DNA"/>
</dbReference>
<dbReference type="InterPro" id="IPR018643">
    <property type="entry name" value="DUF2069_membrane"/>
</dbReference>
<evidence type="ECO:0000313" key="2">
    <source>
        <dbReference type="EMBL" id="ODC03590.1"/>
    </source>
</evidence>
<dbReference type="RefSeq" id="WP_068998006.1">
    <property type="nucleotide sequence ID" value="NZ_MDTQ01000001.1"/>
</dbReference>
<evidence type="ECO:0000256" key="1">
    <source>
        <dbReference type="SAM" id="Phobius"/>
    </source>
</evidence>
<sequence>MKLAAPIPHQDLQQRLRFARPLVFYSYILLLGLQGWQLANTEWSSVTRMAMATLLQWGPLLIFIPALIKRTPRDHAWLCFVSLGYFMQGIMNSVSPESGLYGGAEALLALILFISAMLYTRWRSMELRGAFN</sequence>
<dbReference type="STRING" id="197479.BFW38_08570"/>
<feature type="transmembrane region" description="Helical" evidence="1">
    <location>
        <begin position="75"/>
        <end position="94"/>
    </location>
</feature>
<feature type="transmembrane region" description="Helical" evidence="1">
    <location>
        <begin position="45"/>
        <end position="68"/>
    </location>
</feature>